<accession>A0A6H0XSP7</accession>
<dbReference type="EMBL" id="CP051140">
    <property type="protein sequence ID" value="QIW97786.1"/>
    <property type="molecule type" value="Genomic_DNA"/>
</dbReference>
<sequence length="330" mass="34741">MAQTQAFDILLQALPSAAASSLAKQLSSPHSSTLSFFTSQTTSQTTFSTVVSQSTLTSSADPSTSVSQSTTTNLATASAASMAAQTTGAASTAALSNPGLSPGAIAGIAFGSVAAVLLMLFVLLFFVRSRRERGHQRSGSQTSLLGSITGGAAKKKKKTFPEVAWLYDPVRSAPQSATIHSNRNSRPQMGANAPWNSRPSTTAEYERTLTALPSASVAEMSALPGTPGFLRTADLTRQPSYPLRTTFPAENVTQETMSPLLPPLPRTAVREGRESLGHHAITTDENVHLRAREPAWTGAFRGTAVRPSMDGRPQTRHGMPPVHRPGPGAF</sequence>
<proteinExistence type="predicted"/>
<dbReference type="Proteomes" id="UP000503462">
    <property type="component" value="Chromosome 2"/>
</dbReference>
<evidence type="ECO:0000313" key="3">
    <source>
        <dbReference type="EMBL" id="QIW97786.1"/>
    </source>
</evidence>
<evidence type="ECO:0000256" key="2">
    <source>
        <dbReference type="SAM" id="Phobius"/>
    </source>
</evidence>
<evidence type="ECO:0000256" key="1">
    <source>
        <dbReference type="SAM" id="MobiDB-lite"/>
    </source>
</evidence>
<keyword evidence="4" id="KW-1185">Reference proteome</keyword>
<feature type="region of interest" description="Disordered" evidence="1">
    <location>
        <begin position="176"/>
        <end position="201"/>
    </location>
</feature>
<evidence type="ECO:0000313" key="4">
    <source>
        <dbReference type="Proteomes" id="UP000503462"/>
    </source>
</evidence>
<keyword evidence="2" id="KW-0812">Transmembrane</keyword>
<keyword evidence="2" id="KW-0472">Membrane</keyword>
<dbReference type="AlphaFoldDB" id="A0A6H0XSP7"/>
<keyword evidence="2" id="KW-1133">Transmembrane helix</keyword>
<feature type="compositionally biased region" description="Polar residues" evidence="1">
    <location>
        <begin position="176"/>
        <end position="187"/>
    </location>
</feature>
<protein>
    <submittedName>
        <fullName evidence="3">Uncharacterized protein</fullName>
    </submittedName>
</protein>
<feature type="region of interest" description="Disordered" evidence="1">
    <location>
        <begin position="303"/>
        <end position="330"/>
    </location>
</feature>
<organism evidence="3 4">
    <name type="scientific">Peltaster fructicola</name>
    <dbReference type="NCBI Taxonomy" id="286661"/>
    <lineage>
        <taxon>Eukaryota</taxon>
        <taxon>Fungi</taxon>
        <taxon>Dikarya</taxon>
        <taxon>Ascomycota</taxon>
        <taxon>Pezizomycotina</taxon>
        <taxon>Dothideomycetes</taxon>
        <taxon>Dothideomycetes incertae sedis</taxon>
        <taxon>Peltaster</taxon>
    </lineage>
</organism>
<name>A0A6H0XSP7_9PEZI</name>
<feature type="transmembrane region" description="Helical" evidence="2">
    <location>
        <begin position="104"/>
        <end position="127"/>
    </location>
</feature>
<reference evidence="3 4" key="1">
    <citation type="journal article" date="2016" name="Sci. Rep.">
        <title>Peltaster fructicola genome reveals evolution from an invasive phytopathogen to an ectophytic parasite.</title>
        <authorList>
            <person name="Xu C."/>
            <person name="Chen H."/>
            <person name="Gleason M.L."/>
            <person name="Xu J.R."/>
            <person name="Liu H."/>
            <person name="Zhang R."/>
            <person name="Sun G."/>
        </authorList>
    </citation>
    <scope>NUCLEOTIDE SEQUENCE [LARGE SCALE GENOMIC DNA]</scope>
    <source>
        <strain evidence="3 4">LNHT1506</strain>
    </source>
</reference>
<gene>
    <name evidence="3" type="ORF">AMS68_003304</name>
</gene>